<dbReference type="InterPro" id="IPR018289">
    <property type="entry name" value="MULE_transposase_dom"/>
</dbReference>
<evidence type="ECO:0000313" key="8">
    <source>
        <dbReference type="RefSeq" id="XP_071902635.1"/>
    </source>
</evidence>
<dbReference type="PROSITE" id="PS50966">
    <property type="entry name" value="ZF_SWIM"/>
    <property type="match status" value="1"/>
</dbReference>
<evidence type="ECO:0000256" key="2">
    <source>
        <dbReference type="ARBA" id="ARBA00022771"/>
    </source>
</evidence>
<sequence length="916" mass="105829">MEFNMEEDAYKFYNKYAFKMGFSVRKDYLNKDKDYLVYFMWLSLTNDIRSRSEVMDCSKLAEDGTPELGMEFNSEEDAYQFYNKYAFKMGFSVRKDYLNKDKDGVTTSRRYSCCKEGVKRKYEGDVMPKRTRAPTKTGCGAKMVIVLFRGTMKYRVHDIVLEHNHELHIVQCAHMMPSQRKVSEAQGFQAEISEDAGLSLKQSHELMEKEAGGMGNVGYTREDLKRYLRTRRERSLKYGEAGSMLNYFQEQTLENPSFFHAVQLDCEEQITNIFWADAGMLIDYKFFGDVVTFDTTYKTNKEYRPLGVFVGFNQHRQIVIFGAALMYDETIDSFKWVFGTFLEAMCGKRPSTILTDQDHAMAAALSVVMPETFHGLCTFHIRRNFMKHLGNHYKENSDLPYMFGACMYEFEEVEQFNRVWEAMVKKHNLENNEWLSGLYRIRDKWARCMMKERWTAGMRSTQLSESLNAAIKNHLKLDHDLVQFFRHFNRVVDEKRHNELIAEYEMRQKLPMVGLRQTPMLVHASETYSPTVFVAFQNEYGESTAMVILRQQDAAMIVEFAVMRYDGGPERIVVFNRNDLSVRCSCKKYENEGILCGHALKVFDTVGIKIIPPEYIKRRWTKRARAGDCFDRRRREVVADPKIMISTRYRELAPAMIKVATRAAMSEDTSKVAITVISDLAKRVELLLSESEEQPLQNQKNLNMEERDKIEIVNEMGEAVVARGIKKRGGGKKSRVMRSWINKFDRVKRKSRLSRTTQTTASESEPTSVSIEEYMFMGCRSSTDSVSTHSMSQTVNGPPNAIAPNIDESETVHRLANQGPPTSVPTEWMHPRFSIFSKYNSVRDVLMEERAALLTHCDVDAYHVFAPSPQEERAALLTHCDVDAYHVFAPSPQGRNNTQGLQLRADVASPENEIDE</sequence>
<keyword evidence="7" id="KW-1185">Reference proteome</keyword>
<dbReference type="RefSeq" id="XP_071902635.1">
    <property type="nucleotide sequence ID" value="XM_072046534.1"/>
</dbReference>
<evidence type="ECO:0000259" key="6">
    <source>
        <dbReference type="PROSITE" id="PS50966"/>
    </source>
</evidence>
<dbReference type="PANTHER" id="PTHR47718:SF2">
    <property type="entry name" value="PROTEIN FAR1-RELATED SEQUENCE 5-LIKE"/>
    <property type="match status" value="1"/>
</dbReference>
<proteinExistence type="predicted"/>
<dbReference type="Proteomes" id="UP001652660">
    <property type="component" value="Chromosome 4e"/>
</dbReference>
<keyword evidence="3" id="KW-0862">Zinc</keyword>
<dbReference type="GeneID" id="113740883"/>
<accession>A0ABM4U5S9</accession>
<dbReference type="InterPro" id="IPR006564">
    <property type="entry name" value="Znf_PMZ"/>
</dbReference>
<protein>
    <submittedName>
        <fullName evidence="8">Protein FAR1-RELATED SEQUENCE 5-like</fullName>
    </submittedName>
</protein>
<dbReference type="Pfam" id="PF03101">
    <property type="entry name" value="FAR1"/>
    <property type="match status" value="1"/>
</dbReference>
<evidence type="ECO:0000313" key="7">
    <source>
        <dbReference type="Proteomes" id="UP001652660"/>
    </source>
</evidence>
<organism evidence="7 8">
    <name type="scientific">Coffea arabica</name>
    <name type="common">Arabian coffee</name>
    <dbReference type="NCBI Taxonomy" id="13443"/>
    <lineage>
        <taxon>Eukaryota</taxon>
        <taxon>Viridiplantae</taxon>
        <taxon>Streptophyta</taxon>
        <taxon>Embryophyta</taxon>
        <taxon>Tracheophyta</taxon>
        <taxon>Spermatophyta</taxon>
        <taxon>Magnoliopsida</taxon>
        <taxon>eudicotyledons</taxon>
        <taxon>Gunneridae</taxon>
        <taxon>Pentapetalae</taxon>
        <taxon>asterids</taxon>
        <taxon>lamiids</taxon>
        <taxon>Gentianales</taxon>
        <taxon>Rubiaceae</taxon>
        <taxon>Ixoroideae</taxon>
        <taxon>Gardenieae complex</taxon>
        <taxon>Bertiereae - Coffeeae clade</taxon>
        <taxon>Coffeeae</taxon>
        <taxon>Coffea</taxon>
    </lineage>
</organism>
<dbReference type="PANTHER" id="PTHR47718">
    <property type="entry name" value="OS01G0519700 PROTEIN"/>
    <property type="match status" value="1"/>
</dbReference>
<dbReference type="InterPro" id="IPR007527">
    <property type="entry name" value="Znf_SWIM"/>
</dbReference>
<reference evidence="8" key="1">
    <citation type="submission" date="2025-08" db="UniProtKB">
        <authorList>
            <consortium name="RefSeq"/>
        </authorList>
    </citation>
    <scope>IDENTIFICATION</scope>
    <source>
        <tissue evidence="8">Leaves</tissue>
    </source>
</reference>
<gene>
    <name evidence="8" type="primary">LOC113740883</name>
</gene>
<evidence type="ECO:0000256" key="1">
    <source>
        <dbReference type="ARBA" id="ARBA00022723"/>
    </source>
</evidence>
<keyword evidence="2 4" id="KW-0863">Zinc-finger</keyword>
<feature type="domain" description="SWIM-type" evidence="6">
    <location>
        <begin position="571"/>
        <end position="607"/>
    </location>
</feature>
<keyword evidence="1" id="KW-0479">Metal-binding</keyword>
<feature type="region of interest" description="Disordered" evidence="5">
    <location>
        <begin position="890"/>
        <end position="916"/>
    </location>
</feature>
<name>A0ABM4U5S9_COFAR</name>
<dbReference type="SMART" id="SM00575">
    <property type="entry name" value="ZnF_PMZ"/>
    <property type="match status" value="1"/>
</dbReference>
<dbReference type="Pfam" id="PF10551">
    <property type="entry name" value="MULE"/>
    <property type="match status" value="1"/>
</dbReference>
<evidence type="ECO:0000256" key="4">
    <source>
        <dbReference type="PROSITE-ProRule" id="PRU00325"/>
    </source>
</evidence>
<dbReference type="InterPro" id="IPR004330">
    <property type="entry name" value="FAR1_DNA_bnd_dom"/>
</dbReference>
<evidence type="ECO:0000256" key="5">
    <source>
        <dbReference type="SAM" id="MobiDB-lite"/>
    </source>
</evidence>
<evidence type="ECO:0000256" key="3">
    <source>
        <dbReference type="ARBA" id="ARBA00022833"/>
    </source>
</evidence>